<keyword evidence="1" id="KW-1133">Transmembrane helix</keyword>
<name>A0AAV4MAR5_CAEEX</name>
<evidence type="ECO:0000313" key="3">
    <source>
        <dbReference type="Proteomes" id="UP001054945"/>
    </source>
</evidence>
<feature type="transmembrane region" description="Helical" evidence="1">
    <location>
        <begin position="104"/>
        <end position="126"/>
    </location>
</feature>
<comment type="caution">
    <text evidence="2">The sequence shown here is derived from an EMBL/GenBank/DDBJ whole genome shotgun (WGS) entry which is preliminary data.</text>
</comment>
<organism evidence="2 3">
    <name type="scientific">Caerostris extrusa</name>
    <name type="common">Bark spider</name>
    <name type="synonym">Caerostris bankana</name>
    <dbReference type="NCBI Taxonomy" id="172846"/>
    <lineage>
        <taxon>Eukaryota</taxon>
        <taxon>Metazoa</taxon>
        <taxon>Ecdysozoa</taxon>
        <taxon>Arthropoda</taxon>
        <taxon>Chelicerata</taxon>
        <taxon>Arachnida</taxon>
        <taxon>Araneae</taxon>
        <taxon>Araneomorphae</taxon>
        <taxon>Entelegynae</taxon>
        <taxon>Araneoidea</taxon>
        <taxon>Araneidae</taxon>
        <taxon>Caerostris</taxon>
    </lineage>
</organism>
<feature type="transmembrane region" description="Helical" evidence="1">
    <location>
        <begin position="21"/>
        <end position="43"/>
    </location>
</feature>
<gene>
    <name evidence="2" type="ORF">CEXT_357691</name>
</gene>
<keyword evidence="3" id="KW-1185">Reference proteome</keyword>
<keyword evidence="1" id="KW-0812">Transmembrane</keyword>
<accession>A0AAV4MAR5</accession>
<dbReference type="AlphaFoldDB" id="A0AAV4MAR5"/>
<dbReference type="Proteomes" id="UP001054945">
    <property type="component" value="Unassembled WGS sequence"/>
</dbReference>
<proteinExistence type="predicted"/>
<keyword evidence="1" id="KW-0472">Membrane</keyword>
<dbReference type="EMBL" id="BPLR01019442">
    <property type="protein sequence ID" value="GIX67904.1"/>
    <property type="molecule type" value="Genomic_DNA"/>
</dbReference>
<reference evidence="2 3" key="1">
    <citation type="submission" date="2021-06" db="EMBL/GenBank/DDBJ databases">
        <title>Caerostris extrusa draft genome.</title>
        <authorList>
            <person name="Kono N."/>
            <person name="Arakawa K."/>
        </authorList>
    </citation>
    <scope>NUCLEOTIDE SEQUENCE [LARGE SCALE GENOMIC DNA]</scope>
</reference>
<evidence type="ECO:0000313" key="2">
    <source>
        <dbReference type="EMBL" id="GIX67904.1"/>
    </source>
</evidence>
<protein>
    <submittedName>
        <fullName evidence="2">Uncharacterized protein</fullName>
    </submittedName>
</protein>
<sequence length="129" mass="14754">MSTIFCKLMNPLKHSTVIIDNPIFLMHYGVTTIFLIVFSLLAFCSHKNESVPCIPEDDISPKVLEAFSSVYSTCAKHSAFKIEDGKHNYTESKYHLKENIFNDVVGQLSLLFLFQAVYLFPAEIFLEIR</sequence>
<evidence type="ECO:0000256" key="1">
    <source>
        <dbReference type="SAM" id="Phobius"/>
    </source>
</evidence>